<evidence type="ECO:0000313" key="6">
    <source>
        <dbReference type="Proteomes" id="UP001239445"/>
    </source>
</evidence>
<dbReference type="InterPro" id="IPR032675">
    <property type="entry name" value="LRR_dom_sf"/>
</dbReference>
<name>A0AAJ0BG12_9PEZI</name>
<sequence length="607" mass="66730">MSEPKVFIGQRRSYDGALCTVRYTGEVAGTSGSWLGVEWDDGSRGKHDGQHNGVRYFSCKSKSPTAASFVRPTRAVDVPQTFVSALQLKYASDHPDAAPDAARPVVPHRQIVISGKVAEEVGFDKIRRKQAQLADLKNVFLDGARVAYASPPAGSGVEEQSIRQACPKVVELDLSRNLFHRFGTVVDICSELGALQLLRVKGNRFQDIFGDEKLESAESVFRGVRELALDETLLEWDEICHIAARFLALTSLFSSANQLSSLSSIPSVPFTSTLVSVHMEFNEFTSLADIAPLAAISTLRNLHFKGNKISSISSGSVMPVFSTNLQYLDVSYNQVSSWSFIDALPSVFPGLASLRFAHNPIYDNPELDGQEATAPLSSATNTATNTEEAYMLLVARLPPSVKTINFSTVTAADRSNAEMFYLSRIARQLAAVPESAEQDVLKRHRRFAELCEVYGEPVVVRRLEVNPNFLEARLISVEFHITGKGGNVITKKARIPKAFDIYAVKGIVGKLFGLSPLGLKLVWETGEWDPVGGFDEGGGDDSEEEELLEEEWERRDEGDVFGQPGTETKKGVGRWVKRETELRDGPRQFGYCVDGMDVKIRVEAAAN</sequence>
<evidence type="ECO:0000256" key="1">
    <source>
        <dbReference type="ARBA" id="ARBA00022614"/>
    </source>
</evidence>
<dbReference type="PANTHER" id="PTHR45712">
    <property type="entry name" value="AGAP008170-PA"/>
    <property type="match status" value="1"/>
</dbReference>
<reference evidence="5" key="1">
    <citation type="submission" date="2023-06" db="EMBL/GenBank/DDBJ databases">
        <title>Genome-scale phylogeny and comparative genomics of the fungal order Sordariales.</title>
        <authorList>
            <consortium name="Lawrence Berkeley National Laboratory"/>
            <person name="Hensen N."/>
            <person name="Bonometti L."/>
            <person name="Westerberg I."/>
            <person name="Brannstrom I.O."/>
            <person name="Guillou S."/>
            <person name="Cros-Aarteil S."/>
            <person name="Calhoun S."/>
            <person name="Haridas S."/>
            <person name="Kuo A."/>
            <person name="Mondo S."/>
            <person name="Pangilinan J."/>
            <person name="Riley R."/>
            <person name="Labutti K."/>
            <person name="Andreopoulos B."/>
            <person name="Lipzen A."/>
            <person name="Chen C."/>
            <person name="Yanf M."/>
            <person name="Daum C."/>
            <person name="Ng V."/>
            <person name="Clum A."/>
            <person name="Steindorff A."/>
            <person name="Ohm R."/>
            <person name="Martin F."/>
            <person name="Silar P."/>
            <person name="Natvig D."/>
            <person name="Lalanne C."/>
            <person name="Gautier V."/>
            <person name="Ament-Velasquez S.L."/>
            <person name="Kruys A."/>
            <person name="Hutchinson M.I."/>
            <person name="Powell A.J."/>
            <person name="Barry K."/>
            <person name="Miller A.N."/>
            <person name="Grigoriev I.V."/>
            <person name="Debuchy R."/>
            <person name="Gladieux P."/>
            <person name="Thoren M.H."/>
            <person name="Johannesson H."/>
        </authorList>
    </citation>
    <scope>NUCLEOTIDE SEQUENCE</scope>
    <source>
        <strain evidence="5">PSN4</strain>
    </source>
</reference>
<evidence type="ECO:0000256" key="3">
    <source>
        <dbReference type="SAM" id="MobiDB-lite"/>
    </source>
</evidence>
<dbReference type="SUPFAM" id="SSF52058">
    <property type="entry name" value="L domain-like"/>
    <property type="match status" value="1"/>
</dbReference>
<protein>
    <recommendedName>
        <fullName evidence="4">CAP-Gly domain-containing protein</fullName>
    </recommendedName>
</protein>
<evidence type="ECO:0000313" key="5">
    <source>
        <dbReference type="EMBL" id="KAK1755181.1"/>
    </source>
</evidence>
<accession>A0AAJ0BG12</accession>
<dbReference type="SUPFAM" id="SSF74924">
    <property type="entry name" value="Cap-Gly domain"/>
    <property type="match status" value="1"/>
</dbReference>
<dbReference type="Proteomes" id="UP001239445">
    <property type="component" value="Unassembled WGS sequence"/>
</dbReference>
<dbReference type="EMBL" id="MU839834">
    <property type="protein sequence ID" value="KAK1755181.1"/>
    <property type="molecule type" value="Genomic_DNA"/>
</dbReference>
<feature type="compositionally biased region" description="Acidic residues" evidence="3">
    <location>
        <begin position="537"/>
        <end position="551"/>
    </location>
</feature>
<dbReference type="Gene3D" id="2.30.30.190">
    <property type="entry name" value="CAP Gly-rich-like domain"/>
    <property type="match status" value="1"/>
</dbReference>
<evidence type="ECO:0000256" key="2">
    <source>
        <dbReference type="ARBA" id="ARBA00022737"/>
    </source>
</evidence>
<dbReference type="SMART" id="SM01052">
    <property type="entry name" value="CAP_GLY"/>
    <property type="match status" value="1"/>
</dbReference>
<dbReference type="Gene3D" id="3.80.10.10">
    <property type="entry name" value="Ribonuclease Inhibitor"/>
    <property type="match status" value="2"/>
</dbReference>
<dbReference type="PROSITE" id="PS51450">
    <property type="entry name" value="LRR"/>
    <property type="match status" value="1"/>
</dbReference>
<dbReference type="PANTHER" id="PTHR45712:SF22">
    <property type="entry name" value="INSULIN-LIKE GROWTH FACTOR-BINDING PROTEIN COMPLEX ACID LABILE SUBUNIT"/>
    <property type="match status" value="1"/>
</dbReference>
<organism evidence="5 6">
    <name type="scientific">Echria macrotheca</name>
    <dbReference type="NCBI Taxonomy" id="438768"/>
    <lineage>
        <taxon>Eukaryota</taxon>
        <taxon>Fungi</taxon>
        <taxon>Dikarya</taxon>
        <taxon>Ascomycota</taxon>
        <taxon>Pezizomycotina</taxon>
        <taxon>Sordariomycetes</taxon>
        <taxon>Sordariomycetidae</taxon>
        <taxon>Sordariales</taxon>
        <taxon>Schizotheciaceae</taxon>
        <taxon>Echria</taxon>
    </lineage>
</organism>
<dbReference type="Pfam" id="PF01302">
    <property type="entry name" value="CAP_GLY"/>
    <property type="match status" value="1"/>
</dbReference>
<dbReference type="InterPro" id="IPR036859">
    <property type="entry name" value="CAP-Gly_dom_sf"/>
</dbReference>
<keyword evidence="2" id="KW-0677">Repeat</keyword>
<dbReference type="InterPro" id="IPR001611">
    <property type="entry name" value="Leu-rich_rpt"/>
</dbReference>
<comment type="caution">
    <text evidence="5">The sequence shown here is derived from an EMBL/GenBank/DDBJ whole genome shotgun (WGS) entry which is preliminary data.</text>
</comment>
<proteinExistence type="predicted"/>
<keyword evidence="1" id="KW-0433">Leucine-rich repeat</keyword>
<dbReference type="AlphaFoldDB" id="A0AAJ0BG12"/>
<dbReference type="PROSITE" id="PS50245">
    <property type="entry name" value="CAP_GLY_2"/>
    <property type="match status" value="1"/>
</dbReference>
<evidence type="ECO:0000259" key="4">
    <source>
        <dbReference type="PROSITE" id="PS50245"/>
    </source>
</evidence>
<feature type="region of interest" description="Disordered" evidence="3">
    <location>
        <begin position="532"/>
        <end position="574"/>
    </location>
</feature>
<dbReference type="InterPro" id="IPR000938">
    <property type="entry name" value="CAP-Gly_domain"/>
</dbReference>
<keyword evidence="6" id="KW-1185">Reference proteome</keyword>
<gene>
    <name evidence="5" type="ORF">QBC47DRAFT_323971</name>
</gene>
<dbReference type="InterPro" id="IPR050333">
    <property type="entry name" value="SLRP"/>
</dbReference>
<feature type="domain" description="CAP-Gly" evidence="4">
    <location>
        <begin position="25"/>
        <end position="71"/>
    </location>
</feature>